<dbReference type="EMBL" id="FOSD01000011">
    <property type="protein sequence ID" value="SFK87834.1"/>
    <property type="molecule type" value="Genomic_DNA"/>
</dbReference>
<sequence length="39" mass="4226">MNKIHNLTIPMIISFIIIAVSSATAIGLLSYHVVSRMVA</sequence>
<keyword evidence="3" id="KW-1185">Reference proteome</keyword>
<evidence type="ECO:0000256" key="1">
    <source>
        <dbReference type="SAM" id="Phobius"/>
    </source>
</evidence>
<evidence type="ECO:0000313" key="2">
    <source>
        <dbReference type="EMBL" id="SFK87834.1"/>
    </source>
</evidence>
<name>A0A1I4D2A6_9GAMM</name>
<proteinExistence type="predicted"/>
<protein>
    <recommendedName>
        <fullName evidence="4">Methyl-accepting chemotaxis protein</fullName>
    </recommendedName>
</protein>
<evidence type="ECO:0000313" key="3">
    <source>
        <dbReference type="Proteomes" id="UP000198841"/>
    </source>
</evidence>
<dbReference type="Proteomes" id="UP000198841">
    <property type="component" value="Unassembled WGS sequence"/>
</dbReference>
<organism evidence="2 3">
    <name type="scientific">Candidatus Pantoea symbiotica</name>
    <dbReference type="NCBI Taxonomy" id="1884370"/>
    <lineage>
        <taxon>Bacteria</taxon>
        <taxon>Pseudomonadati</taxon>
        <taxon>Pseudomonadota</taxon>
        <taxon>Gammaproteobacteria</taxon>
        <taxon>Enterobacterales</taxon>
        <taxon>Erwiniaceae</taxon>
        <taxon>Pantoea</taxon>
    </lineage>
</organism>
<evidence type="ECO:0008006" key="4">
    <source>
        <dbReference type="Google" id="ProtNLM"/>
    </source>
</evidence>
<keyword evidence="1" id="KW-1133">Transmembrane helix</keyword>
<comment type="caution">
    <text evidence="2">The sequence shown here is derived from an EMBL/GenBank/DDBJ whole genome shotgun (WGS) entry which is preliminary data.</text>
</comment>
<accession>A0A1I4D2A6</accession>
<feature type="transmembrane region" description="Helical" evidence="1">
    <location>
        <begin position="12"/>
        <end position="34"/>
    </location>
</feature>
<reference evidence="2 3" key="1">
    <citation type="submission" date="2016-10" db="EMBL/GenBank/DDBJ databases">
        <authorList>
            <person name="Varghese N."/>
            <person name="Submissions S."/>
        </authorList>
    </citation>
    <scope>NUCLEOTIDE SEQUENCE [LARGE SCALE GENOMIC DNA]</scope>
    <source>
        <strain evidence="2 3">YR512</strain>
    </source>
</reference>
<gene>
    <name evidence="2" type="ORF">SAMN05518863_111112</name>
</gene>
<keyword evidence="1" id="KW-0812">Transmembrane</keyword>
<keyword evidence="1" id="KW-0472">Membrane</keyword>